<dbReference type="PROSITE" id="PS51319">
    <property type="entry name" value="TFIIS_N"/>
    <property type="match status" value="1"/>
</dbReference>
<feature type="compositionally biased region" description="Acidic residues" evidence="2">
    <location>
        <begin position="13"/>
        <end position="24"/>
    </location>
</feature>
<dbReference type="EMBL" id="JALJOQ010000011">
    <property type="protein sequence ID" value="KAK9811084.1"/>
    <property type="molecule type" value="Genomic_DNA"/>
</dbReference>
<evidence type="ECO:0000256" key="1">
    <source>
        <dbReference type="PROSITE-ProRule" id="PRU00649"/>
    </source>
</evidence>
<dbReference type="Gene3D" id="1.20.930.10">
    <property type="entry name" value="Conserved domain common to transcription factors TFIIS, elongin A, CRSP70"/>
    <property type="match status" value="1"/>
</dbReference>
<dbReference type="GO" id="GO:0009742">
    <property type="term" value="P:brassinosteroid mediated signaling pathway"/>
    <property type="evidence" value="ECO:0007669"/>
    <property type="project" value="InterPro"/>
</dbReference>
<dbReference type="GO" id="GO:0032784">
    <property type="term" value="P:regulation of DNA-templated transcription elongation"/>
    <property type="evidence" value="ECO:0007669"/>
    <property type="project" value="InterPro"/>
</dbReference>
<dbReference type="Pfam" id="PF08711">
    <property type="entry name" value="Med26"/>
    <property type="match status" value="1"/>
</dbReference>
<evidence type="ECO:0000313" key="5">
    <source>
        <dbReference type="Proteomes" id="UP001465755"/>
    </source>
</evidence>
<keyword evidence="1" id="KW-0539">Nucleus</keyword>
<dbReference type="InterPro" id="IPR035441">
    <property type="entry name" value="TFIIS/LEDGF_dom_sf"/>
</dbReference>
<feature type="compositionally biased region" description="Basic and acidic residues" evidence="2">
    <location>
        <begin position="271"/>
        <end position="300"/>
    </location>
</feature>
<evidence type="ECO:0000259" key="3">
    <source>
        <dbReference type="PROSITE" id="PS51319"/>
    </source>
</evidence>
<keyword evidence="5" id="KW-1185">Reference proteome</keyword>
<dbReference type="InterPro" id="IPR044204">
    <property type="entry name" value="IWS1/2"/>
</dbReference>
<evidence type="ECO:0000256" key="2">
    <source>
        <dbReference type="SAM" id="MobiDB-lite"/>
    </source>
</evidence>
<accession>A0AAW1PSH9</accession>
<feature type="region of interest" description="Disordered" evidence="2">
    <location>
        <begin position="271"/>
        <end position="331"/>
    </location>
</feature>
<dbReference type="PANTHER" id="PTHR47350:SF4">
    <property type="entry name" value="PROTEIN IWS1 HOMOLOG 1"/>
    <property type="match status" value="1"/>
</dbReference>
<dbReference type="InterPro" id="IPR017923">
    <property type="entry name" value="TFIIS_N"/>
</dbReference>
<dbReference type="GO" id="GO:0005634">
    <property type="term" value="C:nucleus"/>
    <property type="evidence" value="ECO:0007669"/>
    <property type="project" value="UniProtKB-SubCell"/>
</dbReference>
<feature type="domain" description="TFIIS N-terminal" evidence="3">
    <location>
        <begin position="186"/>
        <end position="270"/>
    </location>
</feature>
<dbReference type="Proteomes" id="UP001465755">
    <property type="component" value="Unassembled WGS sequence"/>
</dbReference>
<sequence>MSNNPQQPTIEDLFGEEDDDDELLEPPLKRQALSPGAEEGAEEAEDEGHEATADAPTGDGEEEAAVETADDRAFIDDAEVDPEERYIEDEAGQQQYQLEEAEEVVEDELDAIFTKGKRKKAARSQEDVNRAVDTLVAKLESAAEFDIELHNDFKPAIHKLKMLPELEQMVGNKLMHRAFLDAGGLGALRAWLEPFQRDHSLPNAKIRSVVLRLLRQLNIDMSDPGSRSMVKESGIGKNVMFLFKLPEETAPNRKLAKSLVEAWARPIFFDPDRDTSRETRARQVQVEEARRAGKAAERARAGNASQDGEEEEEGAPSQQGGLRPGDPGFRWRASVPQAARMDYTKRPESLVVMDGGTGRKARNDKMGKHLEKLSRKGRTGVVRKTQVSIQGRGLAM</sequence>
<evidence type="ECO:0000313" key="4">
    <source>
        <dbReference type="EMBL" id="KAK9811084.1"/>
    </source>
</evidence>
<dbReference type="AlphaFoldDB" id="A0AAW1PSH9"/>
<comment type="subcellular location">
    <subcellularLocation>
        <location evidence="1">Nucleus</location>
    </subcellularLocation>
</comment>
<dbReference type="PANTHER" id="PTHR47350">
    <property type="entry name" value="PROTEIN IWS1 HOMOLOG 1"/>
    <property type="match status" value="1"/>
</dbReference>
<reference evidence="4 5" key="1">
    <citation type="journal article" date="2024" name="Nat. Commun.">
        <title>Phylogenomics reveals the evolutionary origins of lichenization in chlorophyte algae.</title>
        <authorList>
            <person name="Puginier C."/>
            <person name="Libourel C."/>
            <person name="Otte J."/>
            <person name="Skaloud P."/>
            <person name="Haon M."/>
            <person name="Grisel S."/>
            <person name="Petersen M."/>
            <person name="Berrin J.G."/>
            <person name="Delaux P.M."/>
            <person name="Dal Grande F."/>
            <person name="Keller J."/>
        </authorList>
    </citation>
    <scope>NUCLEOTIDE SEQUENCE [LARGE SCALE GENOMIC DNA]</scope>
    <source>
        <strain evidence="4 5">SAG 2036</strain>
    </source>
</reference>
<feature type="region of interest" description="Disordered" evidence="2">
    <location>
        <begin position="1"/>
        <end position="83"/>
    </location>
</feature>
<name>A0AAW1PSH9_9CHLO</name>
<comment type="caution">
    <text evidence="4">The sequence shown here is derived from an EMBL/GenBank/DDBJ whole genome shotgun (WGS) entry which is preliminary data.</text>
</comment>
<protein>
    <recommendedName>
        <fullName evidence="3">TFIIS N-terminal domain-containing protein</fullName>
    </recommendedName>
</protein>
<organism evidence="4 5">
    <name type="scientific">Symbiochloris irregularis</name>
    <dbReference type="NCBI Taxonomy" id="706552"/>
    <lineage>
        <taxon>Eukaryota</taxon>
        <taxon>Viridiplantae</taxon>
        <taxon>Chlorophyta</taxon>
        <taxon>core chlorophytes</taxon>
        <taxon>Trebouxiophyceae</taxon>
        <taxon>Trebouxiales</taxon>
        <taxon>Trebouxiaceae</taxon>
        <taxon>Symbiochloris</taxon>
    </lineage>
</organism>
<proteinExistence type="predicted"/>
<feature type="compositionally biased region" description="Acidic residues" evidence="2">
    <location>
        <begin position="39"/>
        <end position="48"/>
    </location>
</feature>
<gene>
    <name evidence="4" type="ORF">WJX73_001426</name>
</gene>